<keyword evidence="4" id="KW-0808">Transferase</keyword>
<dbReference type="RefSeq" id="WP_005005235.1">
    <property type="nucleotide sequence ID" value="NZ_VMTP01000054.1"/>
</dbReference>
<evidence type="ECO:0000256" key="7">
    <source>
        <dbReference type="ARBA" id="ARBA00022840"/>
    </source>
</evidence>
<comment type="catalytic activity">
    <reaction evidence="1">
        <text>ATP + protein L-histidine = ADP + protein N-phospho-L-histidine.</text>
        <dbReference type="EC" id="2.7.13.3"/>
    </reaction>
</comment>
<dbReference type="InterPro" id="IPR003594">
    <property type="entry name" value="HATPase_dom"/>
</dbReference>
<evidence type="ECO:0000256" key="3">
    <source>
        <dbReference type="ARBA" id="ARBA00022553"/>
    </source>
</evidence>
<dbReference type="Gene3D" id="3.30.565.10">
    <property type="entry name" value="Histidine kinase-like ATPase, C-terminal domain"/>
    <property type="match status" value="2"/>
</dbReference>
<protein>
    <recommendedName>
        <fullName evidence="2">histidine kinase</fullName>
        <ecNumber evidence="2">2.7.13.3</ecNumber>
    </recommendedName>
</protein>
<dbReference type="PRINTS" id="PR00344">
    <property type="entry name" value="BCTRLSENSOR"/>
</dbReference>
<keyword evidence="8" id="KW-0902">Two-component regulatory system</keyword>
<dbReference type="EC" id="2.7.13.3" evidence="2"/>
<dbReference type="Proteomes" id="UP000316981">
    <property type="component" value="Unassembled WGS sequence"/>
</dbReference>
<evidence type="ECO:0000313" key="11">
    <source>
        <dbReference type="EMBL" id="TVT82288.1"/>
    </source>
</evidence>
<dbReference type="PANTHER" id="PTHR43065">
    <property type="entry name" value="SENSOR HISTIDINE KINASE"/>
    <property type="match status" value="1"/>
</dbReference>
<dbReference type="GO" id="GO:0000160">
    <property type="term" value="P:phosphorelay signal transduction system"/>
    <property type="evidence" value="ECO:0007669"/>
    <property type="project" value="UniProtKB-KW"/>
</dbReference>
<dbReference type="EMBL" id="VMTP01000054">
    <property type="protein sequence ID" value="TVT82288.1"/>
    <property type="molecule type" value="Genomic_DNA"/>
</dbReference>
<sequence length="891" mass="101241">MALVPFTVSARAAILIGRENIANSKGAIIELVKNCYDADSPFCIIYIDNEFCEVPKILSEEQYKKLIRKNIDEDQINLFYKEKQGEFELVDITKLSALETEKLTLFKNQLLQLCTLYIIDVGDGMTKSIIENHWMTIGTDNKLHNYKTSSGRIKSGAKGIGRFALDKLGAKCEMLTITRARDTNTNNGLVWAVNWGDFEESNKIINDVTANLEEFDSGGLVENVQKINDSFDFHFIASKVLELSSSDLHSLLPERLEDTFSRGTILKISHLHDLWDDNLVKQLFNDLEVLVPPRDTEDFSIHILSTLEVDKYGEVLSSICDDFDYKLTAIADENQSVTITIEREEYDTQIIPSDFFERELVKSSLFASRKEFLKKKYTQTFTFDQLVGESVEANILNQIGSFEFIFYFLKKTTNTSDSKRFFYKPIAANLRKQWLDKFGGVKIYRDNFRVRPYGEVNEPAFDWLGLGSRKGASPAGVAKAEGGYRVEPDNIAGVIKISRLTNLEFEDKSSREGLQETQTFHVFKNIIKSIINKFEEDRSFIARELKHYDDEKFGPERDLAKARKLTESILARNRQKKDEGNSTDSGVNDDDQSKQHSDTDGNEGLDNSETKLMALYADSLQEENERLKDEHKLLRGMASSGIISAALGHDLGKIQGKLKSRADKLSNLLKTLFESDQFNGVEEYENPFISLDEIKAADKKILTWLGFSLGFSRKDKRKRKQLSLDSYFEHLKLNWESTLAERGIDFSIESSQKINLRAFEIDFDSIFVNLLTNSMDAFTRPSGRKVSRKIHIIFKEVGNQILIEYRDNGPGLSSSISNPESIFAPLYTTKRDSNGDEVGTGLGMWIAKTVIEEYDGTIKLLLNHINESDTGFGVRISIPVKYKVQEVKDGL</sequence>
<dbReference type="InterPro" id="IPR036890">
    <property type="entry name" value="HATPase_C_sf"/>
</dbReference>
<evidence type="ECO:0000259" key="10">
    <source>
        <dbReference type="PROSITE" id="PS50109"/>
    </source>
</evidence>
<dbReference type="PANTHER" id="PTHR43065:SF10">
    <property type="entry name" value="PEROXIDE STRESS-ACTIVATED HISTIDINE KINASE MAK3"/>
    <property type="match status" value="1"/>
</dbReference>
<reference evidence="11 12" key="1">
    <citation type="submission" date="2019-07" db="EMBL/GenBank/DDBJ databases">
        <title>Draft Genome Sequence of the first blaOXA-58-Harboring Acinetobacter colistiniresistens clinical isolate from Brazil.</title>
        <authorList>
            <person name="Favaro L.S."/>
            <person name="Paula-Petroli S.B."/>
            <person name="Moura C.F."/>
            <person name="Tognim M.C.B."/>
            <person name="Venancio E.J."/>
            <person name="Yamada-Ogatta S.F."/>
            <person name="Carrara-Marroni F.E."/>
        </authorList>
    </citation>
    <scope>NUCLEOTIDE SEQUENCE [LARGE SCALE GENOMIC DNA]</scope>
    <source>
        <strain evidence="11 12">DL</strain>
    </source>
</reference>
<evidence type="ECO:0000313" key="12">
    <source>
        <dbReference type="Proteomes" id="UP000316981"/>
    </source>
</evidence>
<dbReference type="InterPro" id="IPR005467">
    <property type="entry name" value="His_kinase_dom"/>
</dbReference>
<dbReference type="PROSITE" id="PS50109">
    <property type="entry name" value="HIS_KIN"/>
    <property type="match status" value="1"/>
</dbReference>
<evidence type="ECO:0000256" key="2">
    <source>
        <dbReference type="ARBA" id="ARBA00012438"/>
    </source>
</evidence>
<evidence type="ECO:0000256" key="6">
    <source>
        <dbReference type="ARBA" id="ARBA00022777"/>
    </source>
</evidence>
<keyword evidence="3" id="KW-0597">Phosphoprotein</keyword>
<organism evidence="11 12">
    <name type="scientific">Acinetobacter colistiniresistens</name>
    <dbReference type="NCBI Taxonomy" id="280145"/>
    <lineage>
        <taxon>Bacteria</taxon>
        <taxon>Pseudomonadati</taxon>
        <taxon>Pseudomonadota</taxon>
        <taxon>Gammaproteobacteria</taxon>
        <taxon>Moraxellales</taxon>
        <taxon>Moraxellaceae</taxon>
        <taxon>Acinetobacter</taxon>
    </lineage>
</organism>
<dbReference type="Pfam" id="PF02518">
    <property type="entry name" value="HATPase_c"/>
    <property type="match status" value="1"/>
</dbReference>
<dbReference type="InterPro" id="IPR004358">
    <property type="entry name" value="Sig_transdc_His_kin-like_C"/>
</dbReference>
<evidence type="ECO:0000256" key="1">
    <source>
        <dbReference type="ARBA" id="ARBA00000085"/>
    </source>
</evidence>
<evidence type="ECO:0000256" key="4">
    <source>
        <dbReference type="ARBA" id="ARBA00022679"/>
    </source>
</evidence>
<dbReference type="GO" id="GO:0005524">
    <property type="term" value="F:ATP binding"/>
    <property type="evidence" value="ECO:0007669"/>
    <property type="project" value="UniProtKB-KW"/>
</dbReference>
<dbReference type="SMART" id="SM00387">
    <property type="entry name" value="HATPase_c"/>
    <property type="match status" value="1"/>
</dbReference>
<feature type="domain" description="Histidine kinase" evidence="10">
    <location>
        <begin position="646"/>
        <end position="882"/>
    </location>
</feature>
<name>A0A558F9V5_9GAMM</name>
<feature type="region of interest" description="Disordered" evidence="9">
    <location>
        <begin position="570"/>
        <end position="608"/>
    </location>
</feature>
<comment type="caution">
    <text evidence="11">The sequence shown here is derived from an EMBL/GenBank/DDBJ whole genome shotgun (WGS) entry which is preliminary data.</text>
</comment>
<dbReference type="GO" id="GO:0004673">
    <property type="term" value="F:protein histidine kinase activity"/>
    <property type="evidence" value="ECO:0007669"/>
    <property type="project" value="UniProtKB-EC"/>
</dbReference>
<proteinExistence type="predicted"/>
<accession>A0A558F9V5</accession>
<evidence type="ECO:0000256" key="9">
    <source>
        <dbReference type="SAM" id="MobiDB-lite"/>
    </source>
</evidence>
<keyword evidence="5" id="KW-0547">Nucleotide-binding</keyword>
<keyword evidence="6 11" id="KW-0418">Kinase</keyword>
<keyword evidence="7" id="KW-0067">ATP-binding</keyword>
<gene>
    <name evidence="11" type="ORF">FPV60_09025</name>
</gene>
<dbReference type="AlphaFoldDB" id="A0A558F9V5"/>
<evidence type="ECO:0000256" key="5">
    <source>
        <dbReference type="ARBA" id="ARBA00022741"/>
    </source>
</evidence>
<dbReference type="SUPFAM" id="SSF55874">
    <property type="entry name" value="ATPase domain of HSP90 chaperone/DNA topoisomerase II/histidine kinase"/>
    <property type="match status" value="2"/>
</dbReference>
<evidence type="ECO:0000256" key="8">
    <source>
        <dbReference type="ARBA" id="ARBA00023012"/>
    </source>
</evidence>